<organism evidence="1 2">
    <name type="scientific">Prevotella intermedia</name>
    <dbReference type="NCBI Taxonomy" id="28131"/>
    <lineage>
        <taxon>Bacteria</taxon>
        <taxon>Pseudomonadati</taxon>
        <taxon>Bacteroidota</taxon>
        <taxon>Bacteroidia</taxon>
        <taxon>Bacteroidales</taxon>
        <taxon>Prevotellaceae</taxon>
        <taxon>Prevotella</taxon>
    </lineage>
</organism>
<evidence type="ECO:0000313" key="2">
    <source>
        <dbReference type="Proteomes" id="UP000229630"/>
    </source>
</evidence>
<dbReference type="EMBL" id="CP024724">
    <property type="protein sequence ID" value="ATV27321.1"/>
    <property type="molecule type" value="Genomic_DNA"/>
</dbReference>
<evidence type="ECO:0000313" key="1">
    <source>
        <dbReference type="EMBL" id="ATV27321.1"/>
    </source>
</evidence>
<dbReference type="Proteomes" id="UP000229630">
    <property type="component" value="Chromosome 2"/>
</dbReference>
<sequence length="72" mass="8280">MHNSLVINAFKTYAFEMQNNRFFNALIARGVCDSFGCENIYSLVALFSFKREVVVSDCLLFLCFGCEMKNTF</sequence>
<reference evidence="1 2" key="1">
    <citation type="submission" date="2017-11" db="EMBL/GenBank/DDBJ databases">
        <title>Genome sequencing of Prevotella intermedia KCOM 2837.</title>
        <authorList>
            <person name="Kook J.-K."/>
            <person name="Park S.-N."/>
            <person name="Lim Y.K."/>
        </authorList>
    </citation>
    <scope>NUCLEOTIDE SEQUENCE [LARGE SCALE GENOMIC DNA]</scope>
    <source>
        <strain evidence="1 2">KCOM 2837</strain>
    </source>
</reference>
<accession>A0A2D3L9X2</accession>
<gene>
    <name evidence="1" type="ORF">CTM62_11170</name>
</gene>
<proteinExistence type="predicted"/>
<protein>
    <submittedName>
        <fullName evidence="1">Uncharacterized protein</fullName>
    </submittedName>
</protein>
<name>A0A2D3L9X2_PREIN</name>
<dbReference type="AlphaFoldDB" id="A0A2D3L9X2"/>